<feature type="domain" description="DUF4232" evidence="3">
    <location>
        <begin position="74"/>
        <end position="208"/>
    </location>
</feature>
<reference evidence="4 5" key="1">
    <citation type="journal article" date="2019" name="Int. J. Syst. Evol. Microbiol.">
        <title>The Global Catalogue of Microorganisms (GCM) 10K type strain sequencing project: providing services to taxonomists for standard genome sequencing and annotation.</title>
        <authorList>
            <consortium name="The Broad Institute Genomics Platform"/>
            <consortium name="The Broad Institute Genome Sequencing Center for Infectious Disease"/>
            <person name="Wu L."/>
            <person name="Ma J."/>
        </authorList>
    </citation>
    <scope>NUCLEOTIDE SEQUENCE [LARGE SCALE GENOMIC DNA]</scope>
    <source>
        <strain evidence="4 5">JCM 16009</strain>
    </source>
</reference>
<gene>
    <name evidence="4" type="ORF">GCM10009836_08030</name>
</gene>
<protein>
    <submittedName>
        <fullName evidence="4">DUF4232 domain-containing protein</fullName>
    </submittedName>
</protein>
<keyword evidence="2" id="KW-0732">Signal</keyword>
<evidence type="ECO:0000259" key="3">
    <source>
        <dbReference type="Pfam" id="PF14016"/>
    </source>
</evidence>
<dbReference type="PROSITE" id="PS51257">
    <property type="entry name" value="PROKAR_LIPOPROTEIN"/>
    <property type="match status" value="1"/>
</dbReference>
<feature type="signal peptide" evidence="2">
    <location>
        <begin position="1"/>
        <end position="21"/>
    </location>
</feature>
<dbReference type="EMBL" id="BAAAQK010000003">
    <property type="protein sequence ID" value="GAA1832334.1"/>
    <property type="molecule type" value="Genomic_DNA"/>
</dbReference>
<dbReference type="Pfam" id="PF14016">
    <property type="entry name" value="DUF4232"/>
    <property type="match status" value="1"/>
</dbReference>
<evidence type="ECO:0000313" key="5">
    <source>
        <dbReference type="Proteomes" id="UP001500449"/>
    </source>
</evidence>
<evidence type="ECO:0000256" key="1">
    <source>
        <dbReference type="SAM" id="MobiDB-lite"/>
    </source>
</evidence>
<comment type="caution">
    <text evidence="4">The sequence shown here is derived from an EMBL/GenBank/DDBJ whole genome shotgun (WGS) entry which is preliminary data.</text>
</comment>
<evidence type="ECO:0000256" key="2">
    <source>
        <dbReference type="SAM" id="SignalP"/>
    </source>
</evidence>
<name>A0ABN2MNY1_9PSEU</name>
<feature type="compositionally biased region" description="Low complexity" evidence="1">
    <location>
        <begin position="44"/>
        <end position="68"/>
    </location>
</feature>
<dbReference type="Proteomes" id="UP001500449">
    <property type="component" value="Unassembled WGS sequence"/>
</dbReference>
<dbReference type="RefSeq" id="WP_344412445.1">
    <property type="nucleotide sequence ID" value="NZ_BAAAQK010000003.1"/>
</dbReference>
<accession>A0ABN2MNY1</accession>
<dbReference type="InterPro" id="IPR025326">
    <property type="entry name" value="DUF4232"/>
</dbReference>
<keyword evidence="5" id="KW-1185">Reference proteome</keyword>
<proteinExistence type="predicted"/>
<organism evidence="4 5">
    <name type="scientific">Pseudonocardia ailaonensis</name>
    <dbReference type="NCBI Taxonomy" id="367279"/>
    <lineage>
        <taxon>Bacteria</taxon>
        <taxon>Bacillati</taxon>
        <taxon>Actinomycetota</taxon>
        <taxon>Actinomycetes</taxon>
        <taxon>Pseudonocardiales</taxon>
        <taxon>Pseudonocardiaceae</taxon>
        <taxon>Pseudonocardia</taxon>
    </lineage>
</organism>
<feature type="region of interest" description="Disordered" evidence="1">
    <location>
        <begin position="44"/>
        <end position="78"/>
    </location>
</feature>
<evidence type="ECO:0000313" key="4">
    <source>
        <dbReference type="EMBL" id="GAA1832334.1"/>
    </source>
</evidence>
<feature type="chain" id="PRO_5045470514" evidence="2">
    <location>
        <begin position="22"/>
        <end position="211"/>
    </location>
</feature>
<sequence length="211" mass="20252">MRRTVLRGLVAAGAAVTALLAAGCSGGGDEVNGGTVTASASATAAPSATTGAAPVASTRPAAPTGTPSGTPPNCPTGSLRLTLGASDGAAGSVVRTLVFTNTGSTTCEMRGFPGVSYVAGDDGHQVGAAAVMDGARGGEVVLAPGASATAQTKAADAGNYDAATCRPTPVRGLRVYPPGETASLFLPLDTTGCAGDTGTSPQLSVQTMMPA</sequence>